<dbReference type="AlphaFoldDB" id="A0A0F9IST1"/>
<evidence type="ECO:0000256" key="7">
    <source>
        <dbReference type="SAM" id="Phobius"/>
    </source>
</evidence>
<sequence>MNLRSKINVRVKQLWKQKIFRYAVLLHSFYLILSIILFFVYFREKNDFIIFYHVGDIFINDITHLYNQSNYLWDFRYFPLSALFFIPFSILNFEAAFVVFTIFNLLLNILISIILYKIIMIIKSKNNGDDDKRVVKYICIYLMGLPHVLNYIYGQINLYITLFLLTSLYIFL</sequence>
<evidence type="ECO:0000313" key="8">
    <source>
        <dbReference type="EMBL" id="KKM60419.1"/>
    </source>
</evidence>
<comment type="caution">
    <text evidence="8">The sequence shown here is derived from an EMBL/GenBank/DDBJ whole genome shotgun (WGS) entry which is preliminary data.</text>
</comment>
<dbReference type="EMBL" id="LAZR01011682">
    <property type="protein sequence ID" value="KKM60419.1"/>
    <property type="molecule type" value="Genomic_DNA"/>
</dbReference>
<feature type="transmembrane region" description="Helical" evidence="7">
    <location>
        <begin position="78"/>
        <end position="99"/>
    </location>
</feature>
<protein>
    <recommendedName>
        <fullName evidence="9">Glycosyltransferase RgtA/B/C/D-like domain-containing protein</fullName>
    </recommendedName>
</protein>
<evidence type="ECO:0000256" key="5">
    <source>
        <dbReference type="ARBA" id="ARBA00022989"/>
    </source>
</evidence>
<keyword evidence="6 7" id="KW-0472">Membrane</keyword>
<reference evidence="8" key="1">
    <citation type="journal article" date="2015" name="Nature">
        <title>Complex archaea that bridge the gap between prokaryotes and eukaryotes.</title>
        <authorList>
            <person name="Spang A."/>
            <person name="Saw J.H."/>
            <person name="Jorgensen S.L."/>
            <person name="Zaremba-Niedzwiedzka K."/>
            <person name="Martijn J."/>
            <person name="Lind A.E."/>
            <person name="van Eijk R."/>
            <person name="Schleper C."/>
            <person name="Guy L."/>
            <person name="Ettema T.J."/>
        </authorList>
    </citation>
    <scope>NUCLEOTIDE SEQUENCE</scope>
</reference>
<proteinExistence type="predicted"/>
<organism evidence="8">
    <name type="scientific">marine sediment metagenome</name>
    <dbReference type="NCBI Taxonomy" id="412755"/>
    <lineage>
        <taxon>unclassified sequences</taxon>
        <taxon>metagenomes</taxon>
        <taxon>ecological metagenomes</taxon>
    </lineage>
</organism>
<evidence type="ECO:0000256" key="1">
    <source>
        <dbReference type="ARBA" id="ARBA00004651"/>
    </source>
</evidence>
<comment type="subcellular location">
    <subcellularLocation>
        <location evidence="1">Cell membrane</location>
        <topology evidence="1">Multi-pass membrane protein</topology>
    </subcellularLocation>
</comment>
<keyword evidence="3" id="KW-0808">Transferase</keyword>
<feature type="transmembrane region" description="Helical" evidence="7">
    <location>
        <begin position="105"/>
        <end position="122"/>
    </location>
</feature>
<accession>A0A0F9IST1</accession>
<evidence type="ECO:0008006" key="9">
    <source>
        <dbReference type="Google" id="ProtNLM"/>
    </source>
</evidence>
<dbReference type="GO" id="GO:0016758">
    <property type="term" value="F:hexosyltransferase activity"/>
    <property type="evidence" value="ECO:0007669"/>
    <property type="project" value="InterPro"/>
</dbReference>
<keyword evidence="4 7" id="KW-0812">Transmembrane</keyword>
<name>A0A0F9IST1_9ZZZZ</name>
<feature type="transmembrane region" description="Helical" evidence="7">
    <location>
        <begin position="156"/>
        <end position="171"/>
    </location>
</feature>
<feature type="transmembrane region" description="Helical" evidence="7">
    <location>
        <begin position="20"/>
        <end position="42"/>
    </location>
</feature>
<dbReference type="Pfam" id="PF09594">
    <property type="entry name" value="GT87"/>
    <property type="match status" value="1"/>
</dbReference>
<dbReference type="GO" id="GO:0005886">
    <property type="term" value="C:plasma membrane"/>
    <property type="evidence" value="ECO:0007669"/>
    <property type="project" value="UniProtKB-SubCell"/>
</dbReference>
<evidence type="ECO:0000256" key="2">
    <source>
        <dbReference type="ARBA" id="ARBA00022475"/>
    </source>
</evidence>
<dbReference type="InterPro" id="IPR018584">
    <property type="entry name" value="GT87"/>
</dbReference>
<keyword evidence="5 7" id="KW-1133">Transmembrane helix</keyword>
<gene>
    <name evidence="8" type="ORF">LCGC14_1542060</name>
</gene>
<keyword evidence="2" id="KW-1003">Cell membrane</keyword>
<evidence type="ECO:0000256" key="4">
    <source>
        <dbReference type="ARBA" id="ARBA00022692"/>
    </source>
</evidence>
<evidence type="ECO:0000256" key="6">
    <source>
        <dbReference type="ARBA" id="ARBA00023136"/>
    </source>
</evidence>
<feature type="non-terminal residue" evidence="8">
    <location>
        <position position="172"/>
    </location>
</feature>
<evidence type="ECO:0000256" key="3">
    <source>
        <dbReference type="ARBA" id="ARBA00022679"/>
    </source>
</evidence>